<comment type="caution">
    <text evidence="1">The sequence shown here is derived from an EMBL/GenBank/DDBJ whole genome shotgun (WGS) entry which is preliminary data.</text>
</comment>
<feature type="non-terminal residue" evidence="1">
    <location>
        <position position="225"/>
    </location>
</feature>
<keyword evidence="2" id="KW-1185">Reference proteome</keyword>
<dbReference type="SUPFAM" id="SSF57756">
    <property type="entry name" value="Retrovirus zinc finger-like domains"/>
    <property type="match status" value="1"/>
</dbReference>
<evidence type="ECO:0000313" key="1">
    <source>
        <dbReference type="EMBL" id="OIT04106.1"/>
    </source>
</evidence>
<dbReference type="Gramene" id="OIT04106">
    <property type="protein sequence ID" value="OIT04106"/>
    <property type="gene ID" value="A4A49_64301"/>
</dbReference>
<protein>
    <submittedName>
        <fullName evidence="1">Uncharacterized protein</fullName>
    </submittedName>
</protein>
<proteinExistence type="predicted"/>
<dbReference type="InterPro" id="IPR036875">
    <property type="entry name" value="Znf_CCHC_sf"/>
</dbReference>
<dbReference type="PANTHER" id="PTHR34222">
    <property type="entry name" value="GAG_PRE-INTEGRS DOMAIN-CONTAINING PROTEIN"/>
    <property type="match status" value="1"/>
</dbReference>
<dbReference type="PANTHER" id="PTHR34222:SF33">
    <property type="entry name" value="RETROTRANSPOSON GAG DOMAIN-CONTAINING PROTEIN"/>
    <property type="match status" value="1"/>
</dbReference>
<evidence type="ECO:0000313" key="2">
    <source>
        <dbReference type="Proteomes" id="UP000187609"/>
    </source>
</evidence>
<reference evidence="1" key="1">
    <citation type="submission" date="2016-11" db="EMBL/GenBank/DDBJ databases">
        <title>The genome of Nicotiana attenuata.</title>
        <authorList>
            <person name="Xu S."/>
            <person name="Brockmoeller T."/>
            <person name="Gaquerel E."/>
            <person name="Navarro A."/>
            <person name="Kuhl H."/>
            <person name="Gase K."/>
            <person name="Ling Z."/>
            <person name="Zhou W."/>
            <person name="Kreitzer C."/>
            <person name="Stanke M."/>
            <person name="Tang H."/>
            <person name="Lyons E."/>
            <person name="Pandey P."/>
            <person name="Pandey S.P."/>
            <person name="Timmermann B."/>
            <person name="Baldwin I.T."/>
        </authorList>
    </citation>
    <scope>NUCLEOTIDE SEQUENCE [LARGE SCALE GENOMIC DNA]</scope>
    <source>
        <strain evidence="1">UT</strain>
    </source>
</reference>
<dbReference type="GO" id="GO:0008270">
    <property type="term" value="F:zinc ion binding"/>
    <property type="evidence" value="ECO:0007669"/>
    <property type="project" value="InterPro"/>
</dbReference>
<dbReference type="Proteomes" id="UP000187609">
    <property type="component" value="Unassembled WGS sequence"/>
</dbReference>
<dbReference type="AlphaFoldDB" id="A0A1J6IHE0"/>
<dbReference type="EMBL" id="MJEQ01037186">
    <property type="protein sequence ID" value="OIT04106.1"/>
    <property type="molecule type" value="Genomic_DNA"/>
</dbReference>
<feature type="non-terminal residue" evidence="1">
    <location>
        <position position="1"/>
    </location>
</feature>
<organism evidence="1 2">
    <name type="scientific">Nicotiana attenuata</name>
    <name type="common">Coyote tobacco</name>
    <dbReference type="NCBI Taxonomy" id="49451"/>
    <lineage>
        <taxon>Eukaryota</taxon>
        <taxon>Viridiplantae</taxon>
        <taxon>Streptophyta</taxon>
        <taxon>Embryophyta</taxon>
        <taxon>Tracheophyta</taxon>
        <taxon>Spermatophyta</taxon>
        <taxon>Magnoliopsida</taxon>
        <taxon>eudicotyledons</taxon>
        <taxon>Gunneridae</taxon>
        <taxon>Pentapetalae</taxon>
        <taxon>asterids</taxon>
        <taxon>lamiids</taxon>
        <taxon>Solanales</taxon>
        <taxon>Solanaceae</taxon>
        <taxon>Nicotianoideae</taxon>
        <taxon>Nicotianeae</taxon>
        <taxon>Nicotiana</taxon>
    </lineage>
</organism>
<sequence length="225" mass="25390">ILMISPLPSINQAYSLLIQDEKQREIHVEQHPVESAFLVQNQQPNYQRYGNNEGKFKTTFESKKNNQVCNYCKKPGHTIDKCYRIIGFPSTFKFTKSKRYQGGAHNNAAVVVDESGTQSIIGMEGNSTGKTVTREQFSQLFQLLQQVKIGQQGEQTSEANVSSNCVGTTELFVNCFSYFPHLNCLSCFSHSNSNSWILDSGASEHMTFDYSLLFNIKPLTKSVYV</sequence>
<accession>A0A1J6IHE0</accession>
<name>A0A1J6IHE0_NICAT</name>
<gene>
    <name evidence="1" type="ORF">A4A49_64301</name>
</gene>
<dbReference type="GO" id="GO:0003676">
    <property type="term" value="F:nucleic acid binding"/>
    <property type="evidence" value="ECO:0007669"/>
    <property type="project" value="InterPro"/>
</dbReference>
<dbReference type="OMA" id="RNNSKIC"/>